<dbReference type="Proteomes" id="UP000038010">
    <property type="component" value="Unassembled WGS sequence"/>
</dbReference>
<feature type="domain" description="WAC" evidence="6">
    <location>
        <begin position="22"/>
        <end position="132"/>
    </location>
</feature>
<evidence type="ECO:0000256" key="3">
    <source>
        <dbReference type="PROSITE-ProRule" id="PRU00475"/>
    </source>
</evidence>
<dbReference type="Pfam" id="PF02791">
    <property type="entry name" value="DDT"/>
    <property type="match status" value="1"/>
</dbReference>
<dbReference type="GO" id="GO:0000785">
    <property type="term" value="C:chromatin"/>
    <property type="evidence" value="ECO:0007669"/>
    <property type="project" value="UniProtKB-ARBA"/>
</dbReference>
<feature type="domain" description="DDT" evidence="5">
    <location>
        <begin position="383"/>
        <end position="446"/>
    </location>
</feature>
<dbReference type="InterPro" id="IPR013136">
    <property type="entry name" value="WSTF_Acf1_Cbp146"/>
</dbReference>
<evidence type="ECO:0000313" key="8">
    <source>
        <dbReference type="Proteomes" id="UP000038010"/>
    </source>
</evidence>
<organism evidence="7 8">
    <name type="scientific">Cyphellophora attinorum</name>
    <dbReference type="NCBI Taxonomy" id="1664694"/>
    <lineage>
        <taxon>Eukaryota</taxon>
        <taxon>Fungi</taxon>
        <taxon>Dikarya</taxon>
        <taxon>Ascomycota</taxon>
        <taxon>Pezizomycotina</taxon>
        <taxon>Eurotiomycetes</taxon>
        <taxon>Chaetothyriomycetidae</taxon>
        <taxon>Chaetothyriales</taxon>
        <taxon>Cyphellophoraceae</taxon>
        <taxon>Cyphellophora</taxon>
    </lineage>
</organism>
<evidence type="ECO:0000256" key="4">
    <source>
        <dbReference type="SAM" id="MobiDB-lite"/>
    </source>
</evidence>
<dbReference type="PANTHER" id="PTHR32075:SF6">
    <property type="entry name" value="ISWI CHROMATIN-REMODELING COMPLEX SUBUNIT YPL216W-RELATED"/>
    <property type="match status" value="1"/>
</dbReference>
<dbReference type="InterPro" id="IPR018501">
    <property type="entry name" value="DDT_dom"/>
</dbReference>
<accession>A0A0N1H4A2</accession>
<dbReference type="GO" id="GO:0005634">
    <property type="term" value="C:nucleus"/>
    <property type="evidence" value="ECO:0007669"/>
    <property type="project" value="UniProtKB-SubCell"/>
</dbReference>
<keyword evidence="2 3" id="KW-0539">Nucleus</keyword>
<dbReference type="PANTHER" id="PTHR32075">
    <property type="entry name" value="ISWI CHROMATIN-REMODELING COMPLEX SUBUNIT YPL216W-RELATED"/>
    <property type="match status" value="1"/>
</dbReference>
<comment type="caution">
    <text evidence="7">The sequence shown here is derived from an EMBL/GenBank/DDBJ whole genome shotgun (WGS) entry which is preliminary data.</text>
</comment>
<dbReference type="RefSeq" id="XP_017999976.1">
    <property type="nucleotide sequence ID" value="XM_018140190.1"/>
</dbReference>
<evidence type="ECO:0000259" key="6">
    <source>
        <dbReference type="PROSITE" id="PS51136"/>
    </source>
</evidence>
<evidence type="ECO:0000256" key="2">
    <source>
        <dbReference type="ARBA" id="ARBA00023242"/>
    </source>
</evidence>
<feature type="region of interest" description="Disordered" evidence="4">
    <location>
        <begin position="953"/>
        <end position="1020"/>
    </location>
</feature>
<proteinExistence type="predicted"/>
<gene>
    <name evidence="7" type="ORF">AB675_11352</name>
</gene>
<dbReference type="GO" id="GO:0031509">
    <property type="term" value="P:subtelomeric heterochromatin formation"/>
    <property type="evidence" value="ECO:0007669"/>
    <property type="project" value="TreeGrafter"/>
</dbReference>
<dbReference type="OrthoDB" id="332390at2759"/>
<dbReference type="VEuPathDB" id="FungiDB:AB675_11352"/>
<dbReference type="Pfam" id="PF10537">
    <property type="entry name" value="WAC_Acf1_DNA_bd"/>
    <property type="match status" value="1"/>
</dbReference>
<dbReference type="EMBL" id="LFJN01000013">
    <property type="protein sequence ID" value="KPI40013.1"/>
    <property type="molecule type" value="Genomic_DNA"/>
</dbReference>
<feature type="compositionally biased region" description="Acidic residues" evidence="4">
    <location>
        <begin position="460"/>
        <end position="473"/>
    </location>
</feature>
<dbReference type="PROSITE" id="PS50827">
    <property type="entry name" value="DDT"/>
    <property type="match status" value="1"/>
</dbReference>
<feature type="compositionally biased region" description="Basic and acidic residues" evidence="4">
    <location>
        <begin position="698"/>
        <end position="729"/>
    </location>
</feature>
<dbReference type="InterPro" id="IPR028941">
    <property type="entry name" value="WHIM2_dom"/>
</dbReference>
<comment type="subcellular location">
    <subcellularLocation>
        <location evidence="1 3">Nucleus</location>
    </subcellularLocation>
</comment>
<dbReference type="AlphaFoldDB" id="A0A0N1H4A2"/>
<feature type="compositionally biased region" description="Acidic residues" evidence="4">
    <location>
        <begin position="679"/>
        <end position="690"/>
    </location>
</feature>
<reference evidence="7 8" key="1">
    <citation type="submission" date="2015-06" db="EMBL/GenBank/DDBJ databases">
        <title>Draft genome of the ant-associated black yeast Phialophora attae CBS 131958.</title>
        <authorList>
            <person name="Moreno L.F."/>
            <person name="Stielow B.J."/>
            <person name="de Hoog S."/>
            <person name="Vicente V.A."/>
            <person name="Weiss V.A."/>
            <person name="de Vries M."/>
            <person name="Cruz L.M."/>
            <person name="Souza E.M."/>
        </authorList>
    </citation>
    <scope>NUCLEOTIDE SEQUENCE [LARGE SCALE GENOMIC DNA]</scope>
    <source>
        <strain evidence="7 8">CBS 131958</strain>
    </source>
</reference>
<dbReference type="Pfam" id="PF15613">
    <property type="entry name" value="WSD"/>
    <property type="match status" value="1"/>
</dbReference>
<sequence length="1020" mass="116888">MVLFKRKAVFYLPAPDIEDDNDEIWFVPPTGEVFTTYDAYCQRMDWYKQKRFTCEVSGRSGMTFFDALRSESAGSREVEQAFPDALKGPVLKRVQFSTTSRIDNLVDEVFDDFKTDFYPGEIVTVILDDSQRLNGRVRDKAKFAEQRDPDGTVKRKAFARYFVRLIERPDEEALVDEEHITRDRKIFTKQMLRSFIKNCVTREAWTGAPWLVKLDIAERFHITTQVPRHLQRSWKVAEKKAARKAEQQQAQGVPPNYTPEQMYAMQQNGMYQGYQRAAHGDPNWAAHSWHTAHGLPYNYAGPPPPLPGMPNPGYYGPNGYHSMPMPPPRNAGPPPPPPIKYPIDDMEIAPKNDGAQRPPLKFVTESQCRDGSDRSGVLDGVQEVTVSRLLEIWNTLNVYCQVLKLDSFTFDDFVEAMQFSSDEFDCELLSEMHCAVLKQLVNAENQQNGAIQISLPDLPDPSDDEDEEEEEPETREPSPSPEPEVPARRTRSSLNKVQNAEPDQEELGNGEVEKVSRAAEMFDEYSWIQRLRKRDFREGGWELVMVGLLHQLAGNPRLTEQCNSVLAHLAPLDAEPIIDTVRLQYSTMNVNLRVQALHIIICLFMETKVVKTFLEDMSNTMTEFRKVKIAHQRDRKDALAKLKNLDIERKLQAPTPEKSPTPMPELEEDGMDLDKTEDIESIPDSEDDDPVPSRTLRRGNDRAAERKRKREEEADRKAREQEAKQNKGTKEYQKILKQIDKERERIEIADDAIAIVDEDLRQADCTRTRVLGKDRFCNRYYWFERNAMPHAGLPESSTADANYANGRLWVQGPDDQERIGFIDVSPEERTNYKNSFKVTPAERKEQEEGPTQLHTAHQWGFIDEPEDLEKLIEWLDVRGVRELKLRKELSAQSDLIKTYMLNRKLYLFPPEAADSLEPDDQPVKRMATRKKTYLSEPIARCTRWQNTMALEELGHKHTDPPPMKKGRGASRKGGSSGSQIAAAQPVEVSVPRKTRGRQSSEAPQPRSRGGRLVGKPSRFD</sequence>
<feature type="region of interest" description="Disordered" evidence="4">
    <location>
        <begin position="453"/>
        <end position="512"/>
    </location>
</feature>
<dbReference type="PROSITE" id="PS51136">
    <property type="entry name" value="WAC"/>
    <property type="match status" value="1"/>
</dbReference>
<protein>
    <submittedName>
        <fullName evidence="7">Imitation switch two complex protein 1</fullName>
    </submittedName>
</protein>
<keyword evidence="8" id="KW-1185">Reference proteome</keyword>
<name>A0A0N1H4A2_9EURO</name>
<feature type="region of interest" description="Disordered" evidence="4">
    <location>
        <begin position="645"/>
        <end position="729"/>
    </location>
</feature>
<dbReference type="GO" id="GO:0000781">
    <property type="term" value="C:chromosome, telomeric region"/>
    <property type="evidence" value="ECO:0007669"/>
    <property type="project" value="GOC"/>
</dbReference>
<evidence type="ECO:0000259" key="5">
    <source>
        <dbReference type="PROSITE" id="PS50827"/>
    </source>
</evidence>
<dbReference type="GeneID" id="28732070"/>
<dbReference type="STRING" id="1664694.A0A0N1H4A2"/>
<evidence type="ECO:0000256" key="1">
    <source>
        <dbReference type="ARBA" id="ARBA00004123"/>
    </source>
</evidence>
<evidence type="ECO:0000313" key="7">
    <source>
        <dbReference type="EMBL" id="KPI40013.1"/>
    </source>
</evidence>